<name>A0A0L0SBJ9_ALLM3</name>
<dbReference type="Gene3D" id="1.10.10.520">
    <property type="entry name" value="Ubiquitin activating enzymes (Uba3). Chain: B, domain 2"/>
    <property type="match status" value="1"/>
</dbReference>
<feature type="active site" description="Glycyl thioester intermediate" evidence="9 12">
    <location>
        <position position="177"/>
    </location>
</feature>
<feature type="domain" description="THIF-type NAD/FAD binding fold" evidence="13">
    <location>
        <begin position="10"/>
        <end position="401"/>
    </location>
</feature>
<evidence type="ECO:0000256" key="8">
    <source>
        <dbReference type="PIRNR" id="PIRNR039133"/>
    </source>
</evidence>
<dbReference type="PANTHER" id="PTHR10953">
    <property type="entry name" value="UBIQUITIN-ACTIVATING ENZYME E1"/>
    <property type="match status" value="1"/>
</dbReference>
<evidence type="ECO:0000256" key="11">
    <source>
        <dbReference type="PIRSR" id="PIRSR039133-3"/>
    </source>
</evidence>
<keyword evidence="3 8" id="KW-0479">Metal-binding</keyword>
<feature type="binding site" evidence="11">
    <location>
        <position position="162"/>
    </location>
    <ligand>
        <name>Zn(2+)</name>
        <dbReference type="ChEBI" id="CHEBI:29105"/>
    </ligand>
</feature>
<feature type="binding site" evidence="10">
    <location>
        <begin position="60"/>
        <end position="63"/>
    </location>
    <ligand>
        <name>ATP</name>
        <dbReference type="ChEBI" id="CHEBI:30616"/>
    </ligand>
</feature>
<dbReference type="GO" id="GO:0019948">
    <property type="term" value="F:SUMO activating enzyme activity"/>
    <property type="evidence" value="ECO:0007669"/>
    <property type="project" value="UniProtKB-UniRule"/>
</dbReference>
<dbReference type="InterPro" id="IPR023318">
    <property type="entry name" value="Ub_act_enz_dom_a_sf"/>
</dbReference>
<evidence type="ECO:0000259" key="14">
    <source>
        <dbReference type="Pfam" id="PF10585"/>
    </source>
</evidence>
<evidence type="ECO:0000256" key="10">
    <source>
        <dbReference type="PIRSR" id="PIRSR039133-2"/>
    </source>
</evidence>
<dbReference type="FunFam" id="3.50.50.80:FF:000002">
    <property type="entry name" value="SUMO-activating enzyme subunit 2"/>
    <property type="match status" value="1"/>
</dbReference>
<dbReference type="VEuPathDB" id="FungiDB:AMAG_05233"/>
<accession>A0A0L0SBJ9</accession>
<dbReference type="PROSITE" id="PS00865">
    <property type="entry name" value="UBIQUITIN_ACTIVAT_2"/>
    <property type="match status" value="1"/>
</dbReference>
<keyword evidence="6 8" id="KW-0862">Zinc</keyword>
<feature type="binding site" evidence="10">
    <location>
        <begin position="121"/>
        <end position="126"/>
    </location>
    <ligand>
        <name>ATP</name>
        <dbReference type="ChEBI" id="CHEBI:30616"/>
    </ligand>
</feature>
<dbReference type="STRING" id="578462.A0A0L0SBJ9"/>
<dbReference type="InterPro" id="IPR045886">
    <property type="entry name" value="ThiF/MoeB/HesA"/>
</dbReference>
<dbReference type="PROSITE" id="PS51257">
    <property type="entry name" value="PROKAR_LIPOPROTEIN"/>
    <property type="match status" value="1"/>
</dbReference>
<proteinExistence type="inferred from homology"/>
<dbReference type="AlphaFoldDB" id="A0A0L0SBJ9"/>
<dbReference type="Proteomes" id="UP000054350">
    <property type="component" value="Unassembled WGS sequence"/>
</dbReference>
<dbReference type="PIRSF" id="PIRSF039133">
    <property type="entry name" value="SUMO_E1B"/>
    <property type="match status" value="1"/>
</dbReference>
<dbReference type="GO" id="GO:0046872">
    <property type="term" value="F:metal ion binding"/>
    <property type="evidence" value="ECO:0007669"/>
    <property type="project" value="UniProtKB-KW"/>
</dbReference>
<feature type="binding site" evidence="11">
    <location>
        <position position="165"/>
    </location>
    <ligand>
        <name>Zn(2+)</name>
        <dbReference type="ChEBI" id="CHEBI:29105"/>
    </ligand>
</feature>
<feature type="binding site" evidence="11">
    <location>
        <position position="434"/>
    </location>
    <ligand>
        <name>Zn(2+)</name>
        <dbReference type="ChEBI" id="CHEBI:29105"/>
    </ligand>
</feature>
<evidence type="ECO:0000256" key="6">
    <source>
        <dbReference type="ARBA" id="ARBA00022833"/>
    </source>
</evidence>
<comment type="pathway">
    <text evidence="1 8">Protein modification; protein sumoylation.</text>
</comment>
<dbReference type="OMA" id="TPSEHIH"/>
<dbReference type="GO" id="GO:0016925">
    <property type="term" value="P:protein sumoylation"/>
    <property type="evidence" value="ECO:0007669"/>
    <property type="project" value="UniProtKB-UniRule"/>
</dbReference>
<dbReference type="InterPro" id="IPR030661">
    <property type="entry name" value="Uba2"/>
</dbReference>
<dbReference type="SUPFAM" id="SSF69572">
    <property type="entry name" value="Activating enzymes of the ubiquitin-like proteins"/>
    <property type="match status" value="1"/>
</dbReference>
<feature type="binding site" evidence="10">
    <location>
        <position position="52"/>
    </location>
    <ligand>
        <name>ATP</name>
        <dbReference type="ChEBI" id="CHEBI:30616"/>
    </ligand>
</feature>
<dbReference type="InterPro" id="IPR000594">
    <property type="entry name" value="ThiF_NAD_FAD-bd"/>
</dbReference>
<dbReference type="GO" id="GO:0031510">
    <property type="term" value="C:SUMO activating enzyme complex"/>
    <property type="evidence" value="ECO:0007669"/>
    <property type="project" value="UniProtKB-UniRule"/>
</dbReference>
<evidence type="ECO:0000256" key="12">
    <source>
        <dbReference type="PROSITE-ProRule" id="PRU10132"/>
    </source>
</evidence>
<reference evidence="15 16" key="1">
    <citation type="submission" date="2009-11" db="EMBL/GenBank/DDBJ databases">
        <title>Annotation of Allomyces macrogynus ATCC 38327.</title>
        <authorList>
            <consortium name="The Broad Institute Genome Sequencing Platform"/>
            <person name="Russ C."/>
            <person name="Cuomo C."/>
            <person name="Burger G."/>
            <person name="Gray M.W."/>
            <person name="Holland P.W.H."/>
            <person name="King N."/>
            <person name="Lang F.B.F."/>
            <person name="Roger A.J."/>
            <person name="Ruiz-Trillo I."/>
            <person name="Young S.K."/>
            <person name="Zeng Q."/>
            <person name="Gargeya S."/>
            <person name="Fitzgerald M."/>
            <person name="Haas B."/>
            <person name="Abouelleil A."/>
            <person name="Alvarado L."/>
            <person name="Arachchi H.M."/>
            <person name="Berlin A."/>
            <person name="Chapman S.B."/>
            <person name="Gearin G."/>
            <person name="Goldberg J."/>
            <person name="Griggs A."/>
            <person name="Gujja S."/>
            <person name="Hansen M."/>
            <person name="Heiman D."/>
            <person name="Howarth C."/>
            <person name="Larimer J."/>
            <person name="Lui A."/>
            <person name="MacDonald P.J.P."/>
            <person name="McCowen C."/>
            <person name="Montmayeur A."/>
            <person name="Murphy C."/>
            <person name="Neiman D."/>
            <person name="Pearson M."/>
            <person name="Priest M."/>
            <person name="Roberts A."/>
            <person name="Saif S."/>
            <person name="Shea T."/>
            <person name="Sisk P."/>
            <person name="Stolte C."/>
            <person name="Sykes S."/>
            <person name="Wortman J."/>
            <person name="Nusbaum C."/>
            <person name="Birren B."/>
        </authorList>
    </citation>
    <scope>NUCLEOTIDE SEQUENCE [LARGE SCALE GENOMIC DNA]</scope>
    <source>
        <strain evidence="15 16">ATCC 38327</strain>
    </source>
</reference>
<dbReference type="PANTHER" id="PTHR10953:SF5">
    <property type="entry name" value="SUMO-ACTIVATING ENZYME SUBUNIT 2"/>
    <property type="match status" value="1"/>
</dbReference>
<dbReference type="Gene3D" id="3.50.50.80">
    <property type="entry name" value="Ubiquitin-activating enzyme E1, inactive adenylation domain, subdomain 1"/>
    <property type="match status" value="1"/>
</dbReference>
<feature type="domain" description="Ubiquitin-activating enzyme SCCH" evidence="14">
    <location>
        <begin position="302"/>
        <end position="364"/>
    </location>
</feature>
<comment type="subunit">
    <text evidence="8">Heterodimer.</text>
</comment>
<keyword evidence="7 8" id="KW-0067">ATP-binding</keyword>
<dbReference type="InterPro" id="IPR042449">
    <property type="entry name" value="Ub-E1_IAD_1"/>
</dbReference>
<organism evidence="15 16">
    <name type="scientific">Allomyces macrogynus (strain ATCC 38327)</name>
    <name type="common">Allomyces javanicus var. macrogynus</name>
    <dbReference type="NCBI Taxonomy" id="578462"/>
    <lineage>
        <taxon>Eukaryota</taxon>
        <taxon>Fungi</taxon>
        <taxon>Fungi incertae sedis</taxon>
        <taxon>Blastocladiomycota</taxon>
        <taxon>Blastocladiomycetes</taxon>
        <taxon>Blastocladiales</taxon>
        <taxon>Blastocladiaceae</taxon>
        <taxon>Allomyces</taxon>
    </lineage>
</organism>
<dbReference type="InterPro" id="IPR035985">
    <property type="entry name" value="Ubiquitin-activating_enz"/>
</dbReference>
<dbReference type="GO" id="GO:0005737">
    <property type="term" value="C:cytoplasm"/>
    <property type="evidence" value="ECO:0007669"/>
    <property type="project" value="TreeGrafter"/>
</dbReference>
<keyword evidence="5 8" id="KW-0833">Ubl conjugation pathway</keyword>
<dbReference type="InterPro" id="IPR019572">
    <property type="entry name" value="UBA_E1_SCCH"/>
</dbReference>
<dbReference type="eggNOG" id="KOG2013">
    <property type="taxonomic scope" value="Eukaryota"/>
</dbReference>
<evidence type="ECO:0000256" key="7">
    <source>
        <dbReference type="ARBA" id="ARBA00022840"/>
    </source>
</evidence>
<evidence type="ECO:0000256" key="9">
    <source>
        <dbReference type="PIRSR" id="PIRSR039133-1"/>
    </source>
</evidence>
<dbReference type="Gene3D" id="3.10.290.20">
    <property type="entry name" value="Ubiquitin-like 2 activating enzyme e1b. Chain: B, domain 3"/>
    <property type="match status" value="1"/>
</dbReference>
<evidence type="ECO:0000313" key="16">
    <source>
        <dbReference type="Proteomes" id="UP000054350"/>
    </source>
</evidence>
<evidence type="ECO:0000259" key="13">
    <source>
        <dbReference type="Pfam" id="PF00899"/>
    </source>
</evidence>
<evidence type="ECO:0000256" key="4">
    <source>
        <dbReference type="ARBA" id="ARBA00022741"/>
    </source>
</evidence>
<evidence type="ECO:0000256" key="3">
    <source>
        <dbReference type="ARBA" id="ARBA00022723"/>
    </source>
</evidence>
<dbReference type="EMBL" id="GG745335">
    <property type="protein sequence ID" value="KNE59770.1"/>
    <property type="molecule type" value="Genomic_DNA"/>
</dbReference>
<dbReference type="Pfam" id="PF00899">
    <property type="entry name" value="ThiF"/>
    <property type="match status" value="1"/>
</dbReference>
<evidence type="ECO:0000313" key="15">
    <source>
        <dbReference type="EMBL" id="KNE59770.1"/>
    </source>
</evidence>
<feature type="binding site" evidence="10">
    <location>
        <begin position="28"/>
        <end position="33"/>
    </location>
    <ligand>
        <name>ATP</name>
        <dbReference type="ChEBI" id="CHEBI:30616"/>
    </ligand>
</feature>
<evidence type="ECO:0000256" key="5">
    <source>
        <dbReference type="ARBA" id="ARBA00022786"/>
    </source>
</evidence>
<dbReference type="InterPro" id="IPR033127">
    <property type="entry name" value="UBQ-activ_enz_E1_Cys_AS"/>
</dbReference>
<dbReference type="Pfam" id="PF10585">
    <property type="entry name" value="UBA_E1_SCCH"/>
    <property type="match status" value="1"/>
</dbReference>
<gene>
    <name evidence="15" type="ORF">AMAG_05233</name>
</gene>
<evidence type="ECO:0000256" key="2">
    <source>
        <dbReference type="ARBA" id="ARBA00005673"/>
    </source>
</evidence>
<comment type="similarity">
    <text evidence="2 8">Belongs to the ubiquitin-activating E1 family.</text>
</comment>
<feature type="binding site" evidence="10">
    <location>
        <position position="76"/>
    </location>
    <ligand>
        <name>ATP</name>
        <dbReference type="ChEBI" id="CHEBI:30616"/>
    </ligand>
</feature>
<protein>
    <recommendedName>
        <fullName evidence="8">Ubiquitin-activating enzyme E1-like</fullName>
    </recommendedName>
</protein>
<dbReference type="OrthoDB" id="10255449at2759"/>
<dbReference type="UniPathway" id="UPA00886"/>
<sequence length="597" mass="65351">MDRHAPSRALLGTQLFAQVENTRVLMVGAGGIGCELLKNLAMLGFGHIELVDLDTIDVTNLNRQFLFQRQHVSQSKAHVARESALRFNRNITIISHHGNIKDPQFDLAWFKSFNLVFNALDNLDARRHVNLMCVAGKVPLIDAGTAGYSGQSTIIQPGVTECYDCHPKPTPKTFPVCTIRSTPSAPIHCIVWAKNFMFPQLFGEDEDEGDANLVNDTTNAKQVQELVREAQALRELKRSAGLPGFAERVFVKIYRHDIERLLSMEGLWQMRQKPVPLDVEALVAAANELRDPLADETAHCRVRTIEETTKVFLQSTAALAKRYAASGPQSFDKDDDAAMAFVSAAANLRCHVYHIALKSFFEIKSMAGNIVPIVATTNGVVAGLMVLHALQVLEGRVLETTTDLLTAPPAAQHLVSRPNQVLARDKLFPPVSSCAVCARAYVQVAVDTASTTLGDLLEAIVDAFSVLPVDNVTVLEGARMLYDPDFDDNLGRTLADLNVPSHHAFLLVDAYDQDDQLVQPLSVYIQKSGKKGVEILGNVPQLWTKPAPPKVQDAPIAGGDELDDEVVMAVDDDDEDIIMTESSAAGNETGHVGRTRR</sequence>
<dbReference type="GO" id="GO:0005524">
    <property type="term" value="F:ATP binding"/>
    <property type="evidence" value="ECO:0007669"/>
    <property type="project" value="UniProtKB-UniRule"/>
</dbReference>
<reference evidence="16" key="2">
    <citation type="submission" date="2009-11" db="EMBL/GenBank/DDBJ databases">
        <title>The Genome Sequence of Allomyces macrogynus strain ATCC 38327.</title>
        <authorList>
            <consortium name="The Broad Institute Genome Sequencing Platform"/>
            <person name="Russ C."/>
            <person name="Cuomo C."/>
            <person name="Shea T."/>
            <person name="Young S.K."/>
            <person name="Zeng Q."/>
            <person name="Koehrsen M."/>
            <person name="Haas B."/>
            <person name="Borodovsky M."/>
            <person name="Guigo R."/>
            <person name="Alvarado L."/>
            <person name="Berlin A."/>
            <person name="Borenstein D."/>
            <person name="Chen Z."/>
            <person name="Engels R."/>
            <person name="Freedman E."/>
            <person name="Gellesch M."/>
            <person name="Goldberg J."/>
            <person name="Griggs A."/>
            <person name="Gujja S."/>
            <person name="Heiman D."/>
            <person name="Hepburn T."/>
            <person name="Howarth C."/>
            <person name="Jen D."/>
            <person name="Larson L."/>
            <person name="Lewis B."/>
            <person name="Mehta T."/>
            <person name="Park D."/>
            <person name="Pearson M."/>
            <person name="Roberts A."/>
            <person name="Saif S."/>
            <person name="Shenoy N."/>
            <person name="Sisk P."/>
            <person name="Stolte C."/>
            <person name="Sykes S."/>
            <person name="Walk T."/>
            <person name="White J."/>
            <person name="Yandava C."/>
            <person name="Burger G."/>
            <person name="Gray M.W."/>
            <person name="Holland P.W.H."/>
            <person name="King N."/>
            <person name="Lang F.B.F."/>
            <person name="Roger A.J."/>
            <person name="Ruiz-Trillo I."/>
            <person name="Lander E."/>
            <person name="Nusbaum C."/>
        </authorList>
    </citation>
    <scope>NUCLEOTIDE SEQUENCE [LARGE SCALE GENOMIC DNA]</scope>
    <source>
        <strain evidence="16">ATCC 38327</strain>
    </source>
</reference>
<evidence type="ECO:0000256" key="1">
    <source>
        <dbReference type="ARBA" id="ARBA00004718"/>
    </source>
</evidence>
<keyword evidence="4 8" id="KW-0547">Nucleotide-binding</keyword>
<keyword evidence="16" id="KW-1185">Reference proteome</keyword>
<feature type="binding site" evidence="11">
    <location>
        <position position="437"/>
    </location>
    <ligand>
        <name>Zn(2+)</name>
        <dbReference type="ChEBI" id="CHEBI:29105"/>
    </ligand>
</feature>